<dbReference type="GO" id="GO:0009976">
    <property type="term" value="F:tocopherol cyclase activity"/>
    <property type="evidence" value="ECO:0007669"/>
    <property type="project" value="InterPro"/>
</dbReference>
<reference evidence="3" key="1">
    <citation type="submission" date="2014-05" db="EMBL/GenBank/DDBJ databases">
        <authorList>
            <person name="Kube M."/>
        </authorList>
    </citation>
    <scope>NUCLEOTIDE SEQUENCE [LARGE SCALE GENOMIC DNA]</scope>
</reference>
<keyword evidence="1" id="KW-0812">Transmembrane</keyword>
<dbReference type="PANTHER" id="PTHR35309">
    <property type="match status" value="1"/>
</dbReference>
<keyword evidence="1" id="KW-1133">Transmembrane helix</keyword>
<dbReference type="Proteomes" id="UP000032434">
    <property type="component" value="Chromosome 1"/>
</dbReference>
<name>A0A061A8W5_9MOLU</name>
<dbReference type="STRING" id="35623.Aocu_02520"/>
<dbReference type="SUPFAM" id="SSF159245">
    <property type="entry name" value="AttH-like"/>
    <property type="match status" value="1"/>
</dbReference>
<dbReference type="EMBL" id="LK028559">
    <property type="protein sequence ID" value="CDR30325.1"/>
    <property type="molecule type" value="Genomic_DNA"/>
</dbReference>
<sequence>MLFKKTFHPEIFQGHLKKKNYFEGWYFKIVSKVNGFSIAFIPGVSLNKVDPHAFIQVFLSKKDELITHYFRFDIADFTYDQNEFKIKIKNNFFSYDQVHVELINTDVSFQGDFSLSHHTKIRQSILSPNIMGFFGYLHFMECYHGILSMDSKVTGSIQINKTTYNIDQEKAYIEKDWGKSFPKGYVWLQSNHFKNKNTSFMFSYAYIPFVFFTFKGLIINLIHEGIEYRFATYNNSKVKKMVIENNKVLFIIKKGSLTLEVSATKSDDIELVSPSMGMMIHTIKEGLSGEITVKLYKKNQLVFEDLGTDAGIEIMMKQA</sequence>
<dbReference type="PANTHER" id="PTHR35309:SF4">
    <property type="entry name" value="TOCOPHEROL CYCLASE"/>
    <property type="match status" value="1"/>
</dbReference>
<feature type="transmembrane region" description="Helical" evidence="1">
    <location>
        <begin position="201"/>
        <end position="222"/>
    </location>
</feature>
<dbReference type="InterPro" id="IPR025893">
    <property type="entry name" value="Tocopherol_cyclase"/>
</dbReference>
<dbReference type="OrthoDB" id="9772627at2"/>
<dbReference type="PATRIC" id="fig|35623.3.peg.252"/>
<accession>A0A061A8W5</accession>
<dbReference type="KEGG" id="aoc:Aocu_02520"/>
<evidence type="ECO:0000313" key="3">
    <source>
        <dbReference type="Proteomes" id="UP000032434"/>
    </source>
</evidence>
<proteinExistence type="predicted"/>
<evidence type="ECO:0000313" key="2">
    <source>
        <dbReference type="EMBL" id="CDR30325.1"/>
    </source>
</evidence>
<protein>
    <submittedName>
        <fullName evidence="2">Tocopherol cyclase</fullName>
    </submittedName>
</protein>
<organism evidence="2 3">
    <name type="scientific">Acholeplasma oculi</name>
    <dbReference type="NCBI Taxonomy" id="35623"/>
    <lineage>
        <taxon>Bacteria</taxon>
        <taxon>Bacillati</taxon>
        <taxon>Mycoplasmatota</taxon>
        <taxon>Mollicutes</taxon>
        <taxon>Acholeplasmatales</taxon>
        <taxon>Acholeplasmataceae</taxon>
        <taxon>Acholeplasma</taxon>
    </lineage>
</organism>
<dbReference type="InParanoid" id="A0A061A8W5"/>
<evidence type="ECO:0000256" key="1">
    <source>
        <dbReference type="SAM" id="Phobius"/>
    </source>
</evidence>
<keyword evidence="3" id="KW-1185">Reference proteome</keyword>
<dbReference type="RefSeq" id="WP_045748888.1">
    <property type="nucleotide sequence ID" value="NZ_FUZK01000002.1"/>
</dbReference>
<gene>
    <name evidence="2" type="ORF">Aocu_02520</name>
</gene>
<keyword evidence="1" id="KW-0472">Membrane</keyword>
<dbReference type="HOGENOM" id="CLU_053973_0_0_14"/>
<dbReference type="Pfam" id="PF14249">
    <property type="entry name" value="Tocopherol_cycl"/>
    <property type="match status" value="1"/>
</dbReference>
<dbReference type="AlphaFoldDB" id="A0A061A8W5"/>